<dbReference type="Gene3D" id="3.30.200.20">
    <property type="entry name" value="Phosphorylase Kinase, domain 1"/>
    <property type="match status" value="1"/>
</dbReference>
<accession>A0A3P3YJC0</accession>
<dbReference type="Pfam" id="PF07727">
    <property type="entry name" value="RVT_2"/>
    <property type="match status" value="1"/>
</dbReference>
<evidence type="ECO:0000256" key="6">
    <source>
        <dbReference type="ARBA" id="ARBA00022840"/>
    </source>
</evidence>
<reference evidence="9 10" key="1">
    <citation type="submission" date="2018-03" db="EMBL/GenBank/DDBJ databases">
        <authorList>
            <person name="Fogelqvist J."/>
        </authorList>
    </citation>
    <scope>NUCLEOTIDE SEQUENCE [LARGE SCALE GENOMIC DNA]</scope>
</reference>
<evidence type="ECO:0000256" key="1">
    <source>
        <dbReference type="ARBA" id="ARBA00012513"/>
    </source>
</evidence>
<protein>
    <recommendedName>
        <fullName evidence="1">non-specific serine/threonine protein kinase</fullName>
        <ecNumber evidence="1">2.7.11.1</ecNumber>
    </recommendedName>
</protein>
<feature type="compositionally biased region" description="Basic and acidic residues" evidence="7">
    <location>
        <begin position="397"/>
        <end position="416"/>
    </location>
</feature>
<dbReference type="InterPro" id="IPR000719">
    <property type="entry name" value="Prot_kinase_dom"/>
</dbReference>
<dbReference type="Proteomes" id="UP000290189">
    <property type="component" value="Unassembled WGS sequence"/>
</dbReference>
<evidence type="ECO:0000256" key="2">
    <source>
        <dbReference type="ARBA" id="ARBA00022527"/>
    </source>
</evidence>
<organism evidence="9 10">
    <name type="scientific">Plasmodiophora brassicae</name>
    <name type="common">Clubroot disease agent</name>
    <dbReference type="NCBI Taxonomy" id="37360"/>
    <lineage>
        <taxon>Eukaryota</taxon>
        <taxon>Sar</taxon>
        <taxon>Rhizaria</taxon>
        <taxon>Endomyxa</taxon>
        <taxon>Phytomyxea</taxon>
        <taxon>Plasmodiophorida</taxon>
        <taxon>Plasmodiophoridae</taxon>
        <taxon>Plasmodiophora</taxon>
    </lineage>
</organism>
<evidence type="ECO:0000256" key="4">
    <source>
        <dbReference type="ARBA" id="ARBA00022741"/>
    </source>
</evidence>
<keyword evidence="4" id="KW-0547">Nucleotide-binding</keyword>
<keyword evidence="3" id="KW-0808">Transferase</keyword>
<dbReference type="Pfam" id="PF00069">
    <property type="entry name" value="Pkinase"/>
    <property type="match status" value="1"/>
</dbReference>
<keyword evidence="9" id="KW-0496">Mitochondrion</keyword>
<dbReference type="InterPro" id="IPR008271">
    <property type="entry name" value="Ser/Thr_kinase_AS"/>
</dbReference>
<sequence>MSGGRGDAITFPELDGEYEVLRVVSRGTFSTVYLARLRAHPDRHVALKRVMRTSAPERTANEVECLIMAGGRCNVCPILHANRFEDQVTLVLQYFPHDDFKDYFDVMTLDEIQAYMWSLFEALECVHSLGIIHRDVKPSNFLYNRDAGRFQLIDFGLAQQVSTLREKGDRRAANPGGPRVPLGAVDRAGTRGFRAPEVLLLVKHQTVAIDIWSAGAILLCIITGRYPFFQSADDMTAIAEMAAIFGSTRLREAAASLNRSISLPERIPARSWRDLRQFLDGGSRDDLPDTLFDLLDRCLEPKPGSRITAAEALKHPFFNTPVHPFAIHARKLDSKARRGIFVGYPEATKGYRVYDPVVRSKVAITRDVVFYEDQFGDDDDDEVPDLMSESEDDQDDAGGKEQEETQERRSERERKAPVRYGLDEYAGMAVEEILLTAQGDPRTRRRSENEAGALESANAQECQVAIDDELRALNKNQIWELCPRPAERKVIDGRWVFKLKQDQDGNPSRYKARYVARGFTQVPGTGFVDTYAPVASTTMQRALLSMAAMNDLEIYQLDTETSFQHQDVREELYTELPEGVPRLRQDVSNLSIKLERRLLEPDNEVYDIYLASLNAQDVRNKLETKHMLWEHLETRRTYSGKITFIRECLYEERNAEADEEGGRRRGRQDSASDVPEQGASLADLQEGLTSSALRSS</sequence>
<dbReference type="InterPro" id="IPR057670">
    <property type="entry name" value="SH3_retrovirus"/>
</dbReference>
<feature type="region of interest" description="Disordered" evidence="7">
    <location>
        <begin position="439"/>
        <end position="458"/>
    </location>
</feature>
<dbReference type="EC" id="2.7.11.1" evidence="1"/>
<dbReference type="GO" id="GO:0005524">
    <property type="term" value="F:ATP binding"/>
    <property type="evidence" value="ECO:0007669"/>
    <property type="project" value="UniProtKB-KW"/>
</dbReference>
<feature type="region of interest" description="Disordered" evidence="7">
    <location>
        <begin position="374"/>
        <end position="418"/>
    </location>
</feature>
<gene>
    <name evidence="9" type="ORF">PLBR_LOCUS7444</name>
</gene>
<dbReference type="GO" id="GO:0044773">
    <property type="term" value="P:mitotic DNA damage checkpoint signaling"/>
    <property type="evidence" value="ECO:0007669"/>
    <property type="project" value="TreeGrafter"/>
</dbReference>
<dbReference type="Gene3D" id="1.10.510.10">
    <property type="entry name" value="Transferase(Phosphotransferase) domain 1"/>
    <property type="match status" value="1"/>
</dbReference>
<dbReference type="EMBL" id="OVEO01000013">
    <property type="protein sequence ID" value="SPR00229.1"/>
    <property type="molecule type" value="Genomic_DNA"/>
</dbReference>
<dbReference type="InterPro" id="IPR011009">
    <property type="entry name" value="Kinase-like_dom_sf"/>
</dbReference>
<feature type="compositionally biased region" description="Basic and acidic residues" evidence="7">
    <location>
        <begin position="655"/>
        <end position="670"/>
    </location>
</feature>
<name>A0A3P3YJC0_PLABS</name>
<evidence type="ECO:0000256" key="5">
    <source>
        <dbReference type="ARBA" id="ARBA00022777"/>
    </source>
</evidence>
<feature type="domain" description="Protein kinase" evidence="8">
    <location>
        <begin position="18"/>
        <end position="318"/>
    </location>
</feature>
<geneLocation type="mitochondrion" evidence="9"/>
<dbReference type="PANTHER" id="PTHR44167:SF23">
    <property type="entry name" value="CDC7 KINASE, ISOFORM A-RELATED"/>
    <property type="match status" value="1"/>
</dbReference>
<dbReference type="PROSITE" id="PS00108">
    <property type="entry name" value="PROTEIN_KINASE_ST"/>
    <property type="match status" value="1"/>
</dbReference>
<dbReference type="SUPFAM" id="SSF56112">
    <property type="entry name" value="Protein kinase-like (PK-like)"/>
    <property type="match status" value="1"/>
</dbReference>
<dbReference type="Pfam" id="PF25597">
    <property type="entry name" value="SH3_retrovirus"/>
    <property type="match status" value="1"/>
</dbReference>
<dbReference type="GO" id="GO:0004674">
    <property type="term" value="F:protein serine/threonine kinase activity"/>
    <property type="evidence" value="ECO:0007669"/>
    <property type="project" value="UniProtKB-KW"/>
</dbReference>
<dbReference type="InterPro" id="IPR013103">
    <property type="entry name" value="RVT_2"/>
</dbReference>
<keyword evidence="6" id="KW-0067">ATP-binding</keyword>
<dbReference type="PANTHER" id="PTHR44167">
    <property type="entry name" value="OVARIAN-SPECIFIC SERINE/THREONINE-PROTEIN KINASE LOK-RELATED"/>
    <property type="match status" value="1"/>
</dbReference>
<evidence type="ECO:0000256" key="7">
    <source>
        <dbReference type="SAM" id="MobiDB-lite"/>
    </source>
</evidence>
<dbReference type="SMART" id="SM00220">
    <property type="entry name" value="S_TKc"/>
    <property type="match status" value="1"/>
</dbReference>
<feature type="compositionally biased region" description="Polar residues" evidence="7">
    <location>
        <begin position="687"/>
        <end position="696"/>
    </location>
</feature>
<dbReference type="CDD" id="cd14019">
    <property type="entry name" value="STKc_Cdc7"/>
    <property type="match status" value="1"/>
</dbReference>
<evidence type="ECO:0000259" key="8">
    <source>
        <dbReference type="PROSITE" id="PS50011"/>
    </source>
</evidence>
<evidence type="ECO:0000313" key="9">
    <source>
        <dbReference type="EMBL" id="SPR00229.1"/>
    </source>
</evidence>
<feature type="compositionally biased region" description="Acidic residues" evidence="7">
    <location>
        <begin position="374"/>
        <end position="396"/>
    </location>
</feature>
<proteinExistence type="predicted"/>
<feature type="region of interest" description="Disordered" evidence="7">
    <location>
        <begin position="655"/>
        <end position="696"/>
    </location>
</feature>
<dbReference type="PROSITE" id="PS50011">
    <property type="entry name" value="PROTEIN_KINASE_DOM"/>
    <property type="match status" value="1"/>
</dbReference>
<dbReference type="AlphaFoldDB" id="A0A3P3YJC0"/>
<keyword evidence="2" id="KW-0723">Serine/threonine-protein kinase</keyword>
<evidence type="ECO:0000256" key="3">
    <source>
        <dbReference type="ARBA" id="ARBA00022679"/>
    </source>
</evidence>
<dbReference type="GO" id="GO:0005634">
    <property type="term" value="C:nucleus"/>
    <property type="evidence" value="ECO:0007669"/>
    <property type="project" value="TreeGrafter"/>
</dbReference>
<keyword evidence="5" id="KW-0418">Kinase</keyword>
<evidence type="ECO:0000313" key="10">
    <source>
        <dbReference type="Proteomes" id="UP000290189"/>
    </source>
</evidence>